<dbReference type="Proteomes" id="UP001501532">
    <property type="component" value="Unassembled WGS sequence"/>
</dbReference>
<reference evidence="2" key="1">
    <citation type="journal article" date="2019" name="Int. J. Syst. Evol. Microbiol.">
        <title>The Global Catalogue of Microorganisms (GCM) 10K type strain sequencing project: providing services to taxonomists for standard genome sequencing and annotation.</title>
        <authorList>
            <consortium name="The Broad Institute Genomics Platform"/>
            <consortium name="The Broad Institute Genome Sequencing Center for Infectious Disease"/>
            <person name="Wu L."/>
            <person name="Ma J."/>
        </authorList>
    </citation>
    <scope>NUCLEOTIDE SEQUENCE [LARGE SCALE GENOMIC DNA]</scope>
    <source>
        <strain evidence="2">JCM 9091</strain>
    </source>
</reference>
<dbReference type="Gene3D" id="3.20.70.20">
    <property type="match status" value="1"/>
</dbReference>
<accession>A0ABP6L3B3</accession>
<comment type="caution">
    <text evidence="1">The sequence shown here is derived from an EMBL/GenBank/DDBJ whole genome shotgun (WGS) entry which is preliminary data.</text>
</comment>
<sequence>MAPHPDVAAPTEAWRGFAGQRWRESVDVRDFIQADYTPYEGGPEFLAGTVRRLDGRRAVSRMAGCGR</sequence>
<proteinExistence type="predicted"/>
<gene>
    <name evidence="1" type="ORF">GCM10010448_06810</name>
</gene>
<dbReference type="EMBL" id="BAAAUF010000004">
    <property type="protein sequence ID" value="GAA3027422.1"/>
    <property type="molecule type" value="Genomic_DNA"/>
</dbReference>
<keyword evidence="2" id="KW-1185">Reference proteome</keyword>
<dbReference type="SUPFAM" id="SSF51998">
    <property type="entry name" value="PFL-like glycyl radical enzymes"/>
    <property type="match status" value="1"/>
</dbReference>
<protein>
    <submittedName>
        <fullName evidence="1">Uncharacterized protein</fullName>
    </submittedName>
</protein>
<organism evidence="1 2">
    <name type="scientific">Streptomyces glomeratus</name>
    <dbReference type="NCBI Taxonomy" id="284452"/>
    <lineage>
        <taxon>Bacteria</taxon>
        <taxon>Bacillati</taxon>
        <taxon>Actinomycetota</taxon>
        <taxon>Actinomycetes</taxon>
        <taxon>Kitasatosporales</taxon>
        <taxon>Streptomycetaceae</taxon>
        <taxon>Streptomyces</taxon>
    </lineage>
</organism>
<name>A0ABP6L3B3_9ACTN</name>
<evidence type="ECO:0000313" key="2">
    <source>
        <dbReference type="Proteomes" id="UP001501532"/>
    </source>
</evidence>
<evidence type="ECO:0000313" key="1">
    <source>
        <dbReference type="EMBL" id="GAA3027422.1"/>
    </source>
</evidence>
<dbReference type="RefSeq" id="WP_234519353.1">
    <property type="nucleotide sequence ID" value="NZ_BAAAUF010000004.1"/>
</dbReference>